<dbReference type="EMBL" id="JABDTM020010002">
    <property type="protein sequence ID" value="KAH0820964.1"/>
    <property type="molecule type" value="Genomic_DNA"/>
</dbReference>
<name>A0A8J6HU98_TENMO</name>
<gene>
    <name evidence="2" type="ORF">GEV33_001827</name>
</gene>
<reference evidence="2" key="2">
    <citation type="submission" date="2021-08" db="EMBL/GenBank/DDBJ databases">
        <authorList>
            <person name="Eriksson T."/>
        </authorList>
    </citation>
    <scope>NUCLEOTIDE SEQUENCE</scope>
    <source>
        <strain evidence="2">Stoneville</strain>
        <tissue evidence="2">Whole head</tissue>
    </source>
</reference>
<feature type="region of interest" description="Disordered" evidence="1">
    <location>
        <begin position="70"/>
        <end position="94"/>
    </location>
</feature>
<dbReference type="AlphaFoldDB" id="A0A8J6HU98"/>
<organism evidence="2 3">
    <name type="scientific">Tenebrio molitor</name>
    <name type="common">Yellow mealworm beetle</name>
    <dbReference type="NCBI Taxonomy" id="7067"/>
    <lineage>
        <taxon>Eukaryota</taxon>
        <taxon>Metazoa</taxon>
        <taxon>Ecdysozoa</taxon>
        <taxon>Arthropoda</taxon>
        <taxon>Hexapoda</taxon>
        <taxon>Insecta</taxon>
        <taxon>Pterygota</taxon>
        <taxon>Neoptera</taxon>
        <taxon>Endopterygota</taxon>
        <taxon>Coleoptera</taxon>
        <taxon>Polyphaga</taxon>
        <taxon>Cucujiformia</taxon>
        <taxon>Tenebrionidae</taxon>
        <taxon>Tenebrio</taxon>
    </lineage>
</organism>
<reference evidence="2" key="1">
    <citation type="journal article" date="2020" name="J Insects Food Feed">
        <title>The yellow mealworm (Tenebrio molitor) genome: a resource for the emerging insects as food and feed industry.</title>
        <authorList>
            <person name="Eriksson T."/>
            <person name="Andere A."/>
            <person name="Kelstrup H."/>
            <person name="Emery V."/>
            <person name="Picard C."/>
        </authorList>
    </citation>
    <scope>NUCLEOTIDE SEQUENCE</scope>
    <source>
        <strain evidence="2">Stoneville</strain>
        <tissue evidence="2">Whole head</tissue>
    </source>
</reference>
<proteinExistence type="predicted"/>
<dbReference type="Proteomes" id="UP000719412">
    <property type="component" value="Unassembled WGS sequence"/>
</dbReference>
<protein>
    <submittedName>
        <fullName evidence="2">Uncharacterized protein</fullName>
    </submittedName>
</protein>
<keyword evidence="3" id="KW-1185">Reference proteome</keyword>
<evidence type="ECO:0000313" key="3">
    <source>
        <dbReference type="Proteomes" id="UP000719412"/>
    </source>
</evidence>
<sequence length="94" mass="11005">MTDEIPKRKEKGKLVKSWLAAEIWVRNSNGRSEDVTYSSVLAVVGRIEKYLGEYMENNIEEDKYPDIRYSTDIHREGNHGRPPSRRDSTLRPRL</sequence>
<comment type="caution">
    <text evidence="2">The sequence shown here is derived from an EMBL/GenBank/DDBJ whole genome shotgun (WGS) entry which is preliminary data.</text>
</comment>
<evidence type="ECO:0000256" key="1">
    <source>
        <dbReference type="SAM" id="MobiDB-lite"/>
    </source>
</evidence>
<accession>A0A8J6HU98</accession>
<evidence type="ECO:0000313" key="2">
    <source>
        <dbReference type="EMBL" id="KAH0820964.1"/>
    </source>
</evidence>